<feature type="signal peptide" evidence="3">
    <location>
        <begin position="1"/>
        <end position="24"/>
    </location>
</feature>
<evidence type="ECO:0000313" key="4">
    <source>
        <dbReference type="EMBL" id="NJB67140.1"/>
    </source>
</evidence>
<feature type="chain" id="PRO_5032616752" evidence="3">
    <location>
        <begin position="25"/>
        <end position="426"/>
    </location>
</feature>
<dbReference type="Pfam" id="PF13416">
    <property type="entry name" value="SBP_bac_8"/>
    <property type="match status" value="1"/>
</dbReference>
<dbReference type="Gene3D" id="3.40.190.10">
    <property type="entry name" value="Periplasmic binding protein-like II"/>
    <property type="match status" value="2"/>
</dbReference>
<evidence type="ECO:0000313" key="5">
    <source>
        <dbReference type="Proteomes" id="UP000580856"/>
    </source>
</evidence>
<dbReference type="GO" id="GO:0042597">
    <property type="term" value="C:periplasmic space"/>
    <property type="evidence" value="ECO:0007669"/>
    <property type="project" value="UniProtKB-SubCell"/>
</dbReference>
<evidence type="ECO:0000256" key="1">
    <source>
        <dbReference type="ARBA" id="ARBA00004418"/>
    </source>
</evidence>
<dbReference type="PANTHER" id="PTHR43649:SF30">
    <property type="entry name" value="ABC TRANSPORTER SUBSTRATE-BINDING PROTEIN"/>
    <property type="match status" value="1"/>
</dbReference>
<gene>
    <name evidence="4" type="ORF">GGQ74_000780</name>
</gene>
<reference evidence="4 5" key="1">
    <citation type="submission" date="2020-03" db="EMBL/GenBank/DDBJ databases">
        <title>Genomic Encyclopedia of Type Strains, Phase IV (KMG-IV): sequencing the most valuable type-strain genomes for metagenomic binning, comparative biology and taxonomic classification.</title>
        <authorList>
            <person name="Goeker M."/>
        </authorList>
    </citation>
    <scope>NUCLEOTIDE SEQUENCE [LARGE SCALE GENOMIC DNA]</scope>
    <source>
        <strain evidence="4 5">DSM 24233</strain>
    </source>
</reference>
<comment type="subcellular location">
    <subcellularLocation>
        <location evidence="1">Periplasm</location>
    </subcellularLocation>
</comment>
<name>A0A846QJ93_9BACT</name>
<dbReference type="Proteomes" id="UP000580856">
    <property type="component" value="Unassembled WGS sequence"/>
</dbReference>
<accession>A0A846QJ93</accession>
<dbReference type="CDD" id="cd14748">
    <property type="entry name" value="PBP2_UgpB"/>
    <property type="match status" value="1"/>
</dbReference>
<evidence type="ECO:0000256" key="2">
    <source>
        <dbReference type="ARBA" id="ARBA00008520"/>
    </source>
</evidence>
<dbReference type="PANTHER" id="PTHR43649">
    <property type="entry name" value="ARABINOSE-BINDING PROTEIN-RELATED"/>
    <property type="match status" value="1"/>
</dbReference>
<dbReference type="InterPro" id="IPR006059">
    <property type="entry name" value="SBP"/>
</dbReference>
<protein>
    <submittedName>
        <fullName evidence="4">sn-glycerol 3-phosphate transport system substrate-binding protein</fullName>
    </submittedName>
</protein>
<dbReference type="InterPro" id="IPR050490">
    <property type="entry name" value="Bact_solute-bd_prot1"/>
</dbReference>
<organism evidence="4 5">
    <name type="scientific">Desulfobaculum xiamenense</name>
    <dbReference type="NCBI Taxonomy" id="995050"/>
    <lineage>
        <taxon>Bacteria</taxon>
        <taxon>Pseudomonadati</taxon>
        <taxon>Thermodesulfobacteriota</taxon>
        <taxon>Desulfovibrionia</taxon>
        <taxon>Desulfovibrionales</taxon>
        <taxon>Desulfovibrionaceae</taxon>
        <taxon>Desulfobaculum</taxon>
    </lineage>
</organism>
<dbReference type="RefSeq" id="WP_167940220.1">
    <property type="nucleotide sequence ID" value="NZ_JAATJA010000001.1"/>
</dbReference>
<sequence>MMRSVRKLVLALATVALMAGPAFAVDLTMYYPVSVGGPITKVIDGMIADFEKENPDIHVKAIYAGNYDDTRVKALAALRAGEPVQLSVLFSIDLFELMDQDVVVPFDDVVTSDADQQWLQSFYPALMENSSASGKVWGVPFQRSTIVMYYNKDAFREAGLDPNTPPQTWDEMVEMGKKLTKRDASGKVVRWGLHIPSTGYPYWMFGALCMQNDQVLMNGDGNTTYFDNPAVVEAMTFWRDLGGKYGIMPEGTINWGTLRQKFLEGSTAMMWHSTGNLTPVRESAPFDFGVAMLPAKKRPGSPTGGGNFYIFKKTTPEERTACLTFVKWMTAPERSAKWSMATGYIGTSHDAYATEALTTYCNDFPAAAVARDQLDYATAELSTYENARVKKLLDDAIQAVLSGQDKPEAAMAAAQKGAERILKRYR</sequence>
<evidence type="ECO:0000256" key="3">
    <source>
        <dbReference type="SAM" id="SignalP"/>
    </source>
</evidence>
<proteinExistence type="inferred from homology"/>
<comment type="caution">
    <text evidence="4">The sequence shown here is derived from an EMBL/GenBank/DDBJ whole genome shotgun (WGS) entry which is preliminary data.</text>
</comment>
<keyword evidence="3" id="KW-0732">Signal</keyword>
<dbReference type="AlphaFoldDB" id="A0A846QJ93"/>
<dbReference type="EMBL" id="JAATJA010000001">
    <property type="protein sequence ID" value="NJB67140.1"/>
    <property type="molecule type" value="Genomic_DNA"/>
</dbReference>
<dbReference type="SUPFAM" id="SSF53850">
    <property type="entry name" value="Periplasmic binding protein-like II"/>
    <property type="match status" value="1"/>
</dbReference>
<comment type="similarity">
    <text evidence="2">Belongs to the bacterial solute-binding protein 1 family.</text>
</comment>
<keyword evidence="5" id="KW-1185">Reference proteome</keyword>